<name>A0ABY6U453_BIOOC</name>
<evidence type="ECO:0000313" key="3">
    <source>
        <dbReference type="Proteomes" id="UP000766486"/>
    </source>
</evidence>
<gene>
    <name evidence="2" type="ORF">CLO192961_LOCUS176454</name>
</gene>
<comment type="caution">
    <text evidence="2">The sequence shown here is derived from an EMBL/GenBank/DDBJ whole genome shotgun (WGS) entry which is preliminary data.</text>
</comment>
<organism evidence="2 3">
    <name type="scientific">Bionectria ochroleuca</name>
    <name type="common">Gliocladium roseum</name>
    <dbReference type="NCBI Taxonomy" id="29856"/>
    <lineage>
        <taxon>Eukaryota</taxon>
        <taxon>Fungi</taxon>
        <taxon>Dikarya</taxon>
        <taxon>Ascomycota</taxon>
        <taxon>Pezizomycotina</taxon>
        <taxon>Sordariomycetes</taxon>
        <taxon>Hypocreomycetidae</taxon>
        <taxon>Hypocreales</taxon>
        <taxon>Bionectriaceae</taxon>
        <taxon>Clonostachys</taxon>
    </lineage>
</organism>
<evidence type="ECO:0000313" key="2">
    <source>
        <dbReference type="EMBL" id="VUC25847.1"/>
    </source>
</evidence>
<proteinExistence type="predicted"/>
<dbReference type="Proteomes" id="UP000766486">
    <property type="component" value="Unassembled WGS sequence"/>
</dbReference>
<feature type="region of interest" description="Disordered" evidence="1">
    <location>
        <begin position="1"/>
        <end position="52"/>
    </location>
</feature>
<sequence length="79" mass="8332">MPSQSSSNQPSSGSNNKGGASSSEKPPTRYRVVKDGWGDRPNFQHSHGLKMDPEGIEEGNLILDAYINADKGAGSSGKN</sequence>
<feature type="compositionally biased region" description="Low complexity" evidence="1">
    <location>
        <begin position="1"/>
        <end position="23"/>
    </location>
</feature>
<dbReference type="EMBL" id="CABFNS010000741">
    <property type="protein sequence ID" value="VUC25847.1"/>
    <property type="molecule type" value="Genomic_DNA"/>
</dbReference>
<protein>
    <submittedName>
        <fullName evidence="2">Uncharacterized protein</fullName>
    </submittedName>
</protein>
<evidence type="ECO:0000256" key="1">
    <source>
        <dbReference type="SAM" id="MobiDB-lite"/>
    </source>
</evidence>
<reference evidence="2 3" key="1">
    <citation type="submission" date="2019-06" db="EMBL/GenBank/DDBJ databases">
        <authorList>
            <person name="Broberg M."/>
        </authorList>
    </citation>
    <scope>NUCLEOTIDE SEQUENCE [LARGE SCALE GENOMIC DNA]</scope>
</reference>
<accession>A0ABY6U453</accession>
<keyword evidence="3" id="KW-1185">Reference proteome</keyword>